<protein>
    <recommendedName>
        <fullName evidence="9">Ascorbate-specific PTS system EIIA component</fullName>
    </recommendedName>
    <alternativeName>
        <fullName evidence="10">Ascorbate-specific phosphotransferase enzyme IIA component</fullName>
    </alternativeName>
</protein>
<evidence type="ECO:0000256" key="1">
    <source>
        <dbReference type="ARBA" id="ARBA00004496"/>
    </source>
</evidence>
<evidence type="ECO:0000256" key="5">
    <source>
        <dbReference type="ARBA" id="ARBA00022679"/>
    </source>
</evidence>
<dbReference type="PANTHER" id="PTHR36203:SF1">
    <property type="entry name" value="ASCORBATE-SPECIFIC PTS SYSTEM EIIA COMPONENT"/>
    <property type="match status" value="1"/>
</dbReference>
<evidence type="ECO:0000256" key="10">
    <source>
        <dbReference type="ARBA" id="ARBA00042072"/>
    </source>
</evidence>
<evidence type="ECO:0000259" key="12">
    <source>
        <dbReference type="PROSITE" id="PS51099"/>
    </source>
</evidence>
<name>A0A9Q4B3R1_SALAG</name>
<evidence type="ECO:0000256" key="4">
    <source>
        <dbReference type="ARBA" id="ARBA00022553"/>
    </source>
</evidence>
<keyword evidence="3" id="KW-0963">Cytoplasm</keyword>
<dbReference type="Gene3D" id="3.40.50.2300">
    <property type="match status" value="1"/>
</dbReference>
<keyword evidence="2" id="KW-0813">Transport</keyword>
<comment type="caution">
    <text evidence="14">The sequence shown here is derived from an EMBL/GenBank/DDBJ whole genome shotgun (WGS) entry which is preliminary data.</text>
</comment>
<organism evidence="14 15">
    <name type="scientific">Salipaludibacillus agaradhaerens</name>
    <name type="common">Bacillus agaradhaerens</name>
    <dbReference type="NCBI Taxonomy" id="76935"/>
    <lineage>
        <taxon>Bacteria</taxon>
        <taxon>Bacillati</taxon>
        <taxon>Bacillota</taxon>
        <taxon>Bacilli</taxon>
        <taxon>Bacillales</taxon>
        <taxon>Bacillaceae</taxon>
    </lineage>
</organism>
<dbReference type="Gene3D" id="3.40.930.10">
    <property type="entry name" value="Mannitol-specific EII, Chain A"/>
    <property type="match status" value="1"/>
</dbReference>
<dbReference type="Proteomes" id="UP001057753">
    <property type="component" value="Unassembled WGS sequence"/>
</dbReference>
<reference evidence="14" key="1">
    <citation type="submission" date="2020-06" db="EMBL/GenBank/DDBJ databases">
        <title>Insight into the genomes of haloalkaliphilic bacilli from Kenyan soda lakes.</title>
        <authorList>
            <person name="Mwirichia R."/>
            <person name="Villamizar G.C."/>
            <person name="Poehlein A."/>
            <person name="Mugweru J."/>
            <person name="Kipnyargis A."/>
            <person name="Kiplimo D."/>
            <person name="Orwa P."/>
            <person name="Daniel R."/>
        </authorList>
    </citation>
    <scope>NUCLEOTIDE SEQUENCE</scope>
    <source>
        <strain evidence="14">B1096_S55</strain>
    </source>
</reference>
<dbReference type="PANTHER" id="PTHR36203">
    <property type="entry name" value="ASCORBATE-SPECIFIC PTS SYSTEM EIIA COMPONENT"/>
    <property type="match status" value="1"/>
</dbReference>
<keyword evidence="4" id="KW-0597">Phosphoprotein</keyword>
<evidence type="ECO:0000256" key="8">
    <source>
        <dbReference type="ARBA" id="ARBA00037387"/>
    </source>
</evidence>
<dbReference type="InterPro" id="IPR051351">
    <property type="entry name" value="Ascorbate-PTS_EIIA_comp"/>
</dbReference>
<dbReference type="InterPro" id="IPR036634">
    <property type="entry name" value="PRD_sf"/>
</dbReference>
<dbReference type="Gene3D" id="1.10.1790.10">
    <property type="entry name" value="PRD domain"/>
    <property type="match status" value="1"/>
</dbReference>
<dbReference type="RefSeq" id="WP_257822109.1">
    <property type="nucleotide sequence ID" value="NZ_JABXYM010000001.1"/>
</dbReference>
<evidence type="ECO:0000256" key="6">
    <source>
        <dbReference type="ARBA" id="ARBA00022683"/>
    </source>
</evidence>
<dbReference type="PROSITE" id="PS51094">
    <property type="entry name" value="PTS_EIIA_TYPE_2"/>
    <property type="match status" value="1"/>
</dbReference>
<dbReference type="SUPFAM" id="SSF63520">
    <property type="entry name" value="PTS-regulatory domain, PRD"/>
    <property type="match status" value="1"/>
</dbReference>
<dbReference type="InterPro" id="IPR013011">
    <property type="entry name" value="PTS_EIIB_2"/>
</dbReference>
<dbReference type="PROSITE" id="PS00372">
    <property type="entry name" value="PTS_EIIA_TYPE_2_HIS"/>
    <property type="match status" value="1"/>
</dbReference>
<dbReference type="CDD" id="cd00211">
    <property type="entry name" value="PTS_IIA_fru"/>
    <property type="match status" value="1"/>
</dbReference>
<feature type="domain" description="PTS EIIB type-2" evidence="12">
    <location>
        <begin position="397"/>
        <end position="485"/>
    </location>
</feature>
<accession>A0A9Q4B3R1</accession>
<dbReference type="GO" id="GO:0005737">
    <property type="term" value="C:cytoplasm"/>
    <property type="evidence" value="ECO:0007669"/>
    <property type="project" value="UniProtKB-SubCell"/>
</dbReference>
<comment type="subcellular location">
    <subcellularLocation>
        <location evidence="1">Cytoplasm</location>
    </subcellularLocation>
</comment>
<evidence type="ECO:0000313" key="14">
    <source>
        <dbReference type="EMBL" id="MCR6097721.1"/>
    </source>
</evidence>
<dbReference type="SUPFAM" id="SSF55804">
    <property type="entry name" value="Phoshotransferase/anion transport protein"/>
    <property type="match status" value="1"/>
</dbReference>
<evidence type="ECO:0000259" key="13">
    <source>
        <dbReference type="PROSITE" id="PS51372"/>
    </source>
</evidence>
<dbReference type="Pfam" id="PF00359">
    <property type="entry name" value="PTS_EIIA_2"/>
    <property type="match status" value="1"/>
</dbReference>
<dbReference type="InterPro" id="IPR011608">
    <property type="entry name" value="PRD"/>
</dbReference>
<evidence type="ECO:0000256" key="7">
    <source>
        <dbReference type="ARBA" id="ARBA00022777"/>
    </source>
</evidence>
<dbReference type="AlphaFoldDB" id="A0A9Q4B3R1"/>
<evidence type="ECO:0000259" key="11">
    <source>
        <dbReference type="PROSITE" id="PS51094"/>
    </source>
</evidence>
<sequence length="681" mass="79364">MLDQRAYQFLEKVIMYHHISMPEVMMELNLSERQFHYLLEKANSMLSHFDLPSIEMKNQMLMVDEKVKGFAEIGVPMNVKGRTLIISEEDRPLIIYLYTFIKEDVVSSYHYQFLLKVSKNTALADVKKAKEICQAWHVQLVYKRMNGYVLEGDEMDKRRFAIYCIDYLLSQPLGKEIIGMTLKSWDKEQVIIDTQTIIEDFLKSKTIQLVKSRKVEMIYHLVFMRARTQSHDLRFTATEKDVIERQELFQFADELTQKLFSKGYENESYFTAIQLLTSQEKVFSQDNKSLQRLAKEIIDEFERNTLLPIKNKTYLINSLFNHLVPTYFRITFEMPLINPMTERIKEEYKELFQFVKRSLRPLSIWTAKQISEAEIGYFTLHFGGYLEKYREVKSEQIRALIVCSNGISSSIMLRAQLNAMFPTIHFTHTHAAENIQSISPSSYDVIFSTVQLTSIKPLFIVKPLLSLVEKNHLIQAVSEEFPELNERHISVDQVMSIIRRHTDIKNEKRLISELVDIMYFKNTEKRWEKPMLSDLLTEEMIHFTNEQLDWKTAIHQAAEPLVKTNKVEKRYVTAMIQNVEEVGTYIYIGKGIAIPHARPDAGVNEVGMSFLRTRKPVLLLDQEDYPVDLVICLAAIDNEAHLKALAHLTKLLGNESTLQAIKNTNSAHQLMEIIKEGEDLS</sequence>
<gene>
    <name evidence="14" type="ORF">HXA33_14305</name>
</gene>
<evidence type="ECO:0000256" key="9">
    <source>
        <dbReference type="ARBA" id="ARBA00041175"/>
    </source>
</evidence>
<dbReference type="CDD" id="cd05568">
    <property type="entry name" value="PTS_IIB_bgl_like"/>
    <property type="match status" value="1"/>
</dbReference>
<dbReference type="GO" id="GO:0006355">
    <property type="term" value="P:regulation of DNA-templated transcription"/>
    <property type="evidence" value="ECO:0007669"/>
    <property type="project" value="InterPro"/>
</dbReference>
<dbReference type="GO" id="GO:0016301">
    <property type="term" value="F:kinase activity"/>
    <property type="evidence" value="ECO:0007669"/>
    <property type="project" value="UniProtKB-KW"/>
</dbReference>
<comment type="function">
    <text evidence="8">The phosphoenolpyruvate-dependent sugar phosphotransferase system (sugar PTS), a major carbohydrate active transport system, catalyzes the phosphorylation of incoming sugar substrates concomitantly with their translocation across the cell membrane. The enzyme II UlaABC PTS system is involved in ascorbate transport.</text>
</comment>
<dbReference type="GO" id="GO:0008982">
    <property type="term" value="F:protein-N(PI)-phosphohistidine-sugar phosphotransferase activity"/>
    <property type="evidence" value="ECO:0007669"/>
    <property type="project" value="InterPro"/>
</dbReference>
<dbReference type="GO" id="GO:0009401">
    <property type="term" value="P:phosphoenolpyruvate-dependent sugar phosphotransferase system"/>
    <property type="evidence" value="ECO:0007669"/>
    <property type="project" value="UniProtKB-KW"/>
</dbReference>
<evidence type="ECO:0000256" key="3">
    <source>
        <dbReference type="ARBA" id="ARBA00022490"/>
    </source>
</evidence>
<dbReference type="PROSITE" id="PS51099">
    <property type="entry name" value="PTS_EIIB_TYPE_2"/>
    <property type="match status" value="1"/>
</dbReference>
<keyword evidence="15" id="KW-1185">Reference proteome</keyword>
<dbReference type="PROSITE" id="PS51372">
    <property type="entry name" value="PRD_2"/>
    <property type="match status" value="1"/>
</dbReference>
<feature type="domain" description="PRD" evidence="13">
    <location>
        <begin position="285"/>
        <end position="392"/>
    </location>
</feature>
<evidence type="ECO:0000313" key="15">
    <source>
        <dbReference type="Proteomes" id="UP001057753"/>
    </source>
</evidence>
<dbReference type="SUPFAM" id="SSF52794">
    <property type="entry name" value="PTS system IIB component-like"/>
    <property type="match status" value="1"/>
</dbReference>
<dbReference type="InterPro" id="IPR002178">
    <property type="entry name" value="PTS_EIIA_type-2_dom"/>
</dbReference>
<proteinExistence type="predicted"/>
<feature type="domain" description="PTS EIIA type-2" evidence="11">
    <location>
        <begin position="534"/>
        <end position="677"/>
    </location>
</feature>
<dbReference type="InterPro" id="IPR016152">
    <property type="entry name" value="PTrfase/Anion_transptr"/>
</dbReference>
<dbReference type="EMBL" id="JABXYM010000001">
    <property type="protein sequence ID" value="MCR6097721.1"/>
    <property type="molecule type" value="Genomic_DNA"/>
</dbReference>
<keyword evidence="5" id="KW-0808">Transferase</keyword>
<dbReference type="Pfam" id="PF00874">
    <property type="entry name" value="PRD"/>
    <property type="match status" value="1"/>
</dbReference>
<dbReference type="InterPro" id="IPR036095">
    <property type="entry name" value="PTS_EIIB-like_sf"/>
</dbReference>
<keyword evidence="7" id="KW-0418">Kinase</keyword>
<keyword evidence="6" id="KW-0598">Phosphotransferase system</keyword>
<evidence type="ECO:0000256" key="2">
    <source>
        <dbReference type="ARBA" id="ARBA00022448"/>
    </source>
</evidence>